<reference evidence="2 3" key="1">
    <citation type="submission" date="2021-02" db="EMBL/GenBank/DDBJ databases">
        <title>Genome assembly of Pseudopithomyces chartarum.</title>
        <authorList>
            <person name="Jauregui R."/>
            <person name="Singh J."/>
            <person name="Voisey C."/>
        </authorList>
    </citation>
    <scope>NUCLEOTIDE SEQUENCE [LARGE SCALE GENOMIC DNA]</scope>
    <source>
        <strain evidence="2 3">AGR01</strain>
    </source>
</reference>
<organism evidence="2 3">
    <name type="scientific">Pseudopithomyces chartarum</name>
    <dbReference type="NCBI Taxonomy" id="1892770"/>
    <lineage>
        <taxon>Eukaryota</taxon>
        <taxon>Fungi</taxon>
        <taxon>Dikarya</taxon>
        <taxon>Ascomycota</taxon>
        <taxon>Pezizomycotina</taxon>
        <taxon>Dothideomycetes</taxon>
        <taxon>Pleosporomycetidae</taxon>
        <taxon>Pleosporales</taxon>
        <taxon>Massarineae</taxon>
        <taxon>Didymosphaeriaceae</taxon>
        <taxon>Pseudopithomyces</taxon>
    </lineage>
</organism>
<evidence type="ECO:0000256" key="1">
    <source>
        <dbReference type="SAM" id="MobiDB-lite"/>
    </source>
</evidence>
<sequence>MTHDMQDVTMEDADDQGLSKLPSPPSPPSSPDAGERNPSSPLTATAAGVVAGTATSDTAMLNTEIPSKGKRPVLDSAGGSRAVNFFTPPTSRDITPPEISKRITAPQLIRRAHHRREIIANQPGASPERFSVYKAIIRHPNLFFKFATLLSLDTMVDLYAIDKEFHYLFNKYNTSVVTAFTENLCPIAAPIFSWVLFPQLTISDPMLRPMNSRPHLARDVPSLRWTRFVLFRDNIVRSILTLLAMNGHRVPAKTAPALMKYWLVMGSSTSRLRNAILQNRDIWSDTDLYLFILFTVKLDMYFSDPMQGQGCIAQSHMFLTQQSLVALYEVMIGKGYTRHDCRTWDKDDASDMLTRTYLGGDLMLDRNHWLTDEETTGVPRHEMGILSRQAWWPGHPRMASGVDLVVAEAHRRGLDVQAYIVDFLVYGYVDQKTGMNVGVPRKMRGEEVMRVPKEVWPREEVRLGMVGNLDEKFGVGQGEEKIVEHEGVDLMGEWCPVWRWEPVEGQGEEMEVDG</sequence>
<evidence type="ECO:0000313" key="2">
    <source>
        <dbReference type="EMBL" id="KAK3200823.1"/>
    </source>
</evidence>
<feature type="region of interest" description="Disordered" evidence="1">
    <location>
        <begin position="60"/>
        <end position="97"/>
    </location>
</feature>
<evidence type="ECO:0000313" key="3">
    <source>
        <dbReference type="Proteomes" id="UP001280581"/>
    </source>
</evidence>
<dbReference type="AlphaFoldDB" id="A0AAN6LM92"/>
<feature type="region of interest" description="Disordered" evidence="1">
    <location>
        <begin position="1"/>
        <end position="43"/>
    </location>
</feature>
<accession>A0AAN6LM92</accession>
<comment type="caution">
    <text evidence="2">The sequence shown here is derived from an EMBL/GenBank/DDBJ whole genome shotgun (WGS) entry which is preliminary data.</text>
</comment>
<dbReference type="Proteomes" id="UP001280581">
    <property type="component" value="Unassembled WGS sequence"/>
</dbReference>
<gene>
    <name evidence="2" type="ORF">GRF29_213g74123</name>
</gene>
<name>A0AAN6LM92_9PLEO</name>
<proteinExistence type="predicted"/>
<keyword evidence="3" id="KW-1185">Reference proteome</keyword>
<protein>
    <submittedName>
        <fullName evidence="2">Uncharacterized protein</fullName>
    </submittedName>
</protein>
<dbReference type="EMBL" id="WVTA01000017">
    <property type="protein sequence ID" value="KAK3200823.1"/>
    <property type="molecule type" value="Genomic_DNA"/>
</dbReference>